<dbReference type="PANTHER" id="PTHR43155:SF2">
    <property type="entry name" value="CYCLIC DI-GMP PHOSPHODIESTERASE PA4108"/>
    <property type="match status" value="1"/>
</dbReference>
<dbReference type="PANTHER" id="PTHR43155">
    <property type="entry name" value="CYCLIC DI-GMP PHOSPHODIESTERASE PA4108-RELATED"/>
    <property type="match status" value="1"/>
</dbReference>
<dbReference type="RefSeq" id="WP_188041636.1">
    <property type="nucleotide sequence ID" value="NZ_JACVHF010000029.1"/>
</dbReference>
<reference evidence="1 2" key="1">
    <citation type="submission" date="2020-07" db="EMBL/GenBank/DDBJ databases">
        <title>Draft whole-genome sequence of Heliobacterium chlorum DSM 3682, type strain.</title>
        <authorList>
            <person name="Kyndt J.A."/>
            <person name="Meyer T.E."/>
            <person name="Imhoff J.F."/>
        </authorList>
    </citation>
    <scope>NUCLEOTIDE SEQUENCE [LARGE SCALE GENOMIC DNA]</scope>
    <source>
        <strain evidence="1 2">DSM 3682</strain>
    </source>
</reference>
<dbReference type="CDD" id="cd00077">
    <property type="entry name" value="HDc"/>
    <property type="match status" value="1"/>
</dbReference>
<proteinExistence type="predicted"/>
<organism evidence="1 2">
    <name type="scientific">Heliobacterium chlorum</name>
    <dbReference type="NCBI Taxonomy" id="2698"/>
    <lineage>
        <taxon>Bacteria</taxon>
        <taxon>Bacillati</taxon>
        <taxon>Bacillota</taxon>
        <taxon>Clostridia</taxon>
        <taxon>Eubacteriales</taxon>
        <taxon>Heliobacteriaceae</taxon>
        <taxon>Heliobacterium</taxon>
    </lineage>
</organism>
<dbReference type="Gene3D" id="1.10.3210.10">
    <property type="entry name" value="Hypothetical protein af1432"/>
    <property type="match status" value="1"/>
</dbReference>
<evidence type="ECO:0000313" key="1">
    <source>
        <dbReference type="EMBL" id="MBC9786209.1"/>
    </source>
</evidence>
<dbReference type="EMBL" id="JACVHF010000029">
    <property type="protein sequence ID" value="MBC9786209.1"/>
    <property type="molecule type" value="Genomic_DNA"/>
</dbReference>
<dbReference type="Pfam" id="PF13487">
    <property type="entry name" value="HD_5"/>
    <property type="match status" value="1"/>
</dbReference>
<protein>
    <submittedName>
        <fullName evidence="1">HD domain-containing protein</fullName>
    </submittedName>
</protein>
<accession>A0ABR7T604</accession>
<gene>
    <name evidence="1" type="ORF">H1S01_17235</name>
</gene>
<name>A0ABR7T604_HELCL</name>
<sequence>MALDLSNEGLSYHHKRVAYIAVSIGKAMNLPCKKLLDLYCSSSIHDIGAVTFEERKNLLNFDVLTTDEHCERGYRILKDVHHFENISKIILHHHERWDKRKENHSQELLLRHYSSSRSN</sequence>
<comment type="caution">
    <text evidence="1">The sequence shown here is derived from an EMBL/GenBank/DDBJ whole genome shotgun (WGS) entry which is preliminary data.</text>
</comment>
<evidence type="ECO:0000313" key="2">
    <source>
        <dbReference type="Proteomes" id="UP000617402"/>
    </source>
</evidence>
<keyword evidence="2" id="KW-1185">Reference proteome</keyword>
<dbReference type="Proteomes" id="UP000617402">
    <property type="component" value="Unassembled WGS sequence"/>
</dbReference>
<dbReference type="SUPFAM" id="SSF109604">
    <property type="entry name" value="HD-domain/PDEase-like"/>
    <property type="match status" value="1"/>
</dbReference>
<dbReference type="InterPro" id="IPR003607">
    <property type="entry name" value="HD/PDEase_dom"/>
</dbReference>